<keyword evidence="2" id="KW-1185">Reference proteome</keyword>
<comment type="caution">
    <text evidence="1">The sequence shown here is derived from an EMBL/GenBank/DDBJ whole genome shotgun (WGS) entry which is preliminary data.</text>
</comment>
<accession>A0A927HYT6</accession>
<sequence length="83" mass="8946">MGDLLHREGNAPGAKRIVVLDHSGPSRDGRVAIPPKEIVMMFIEQIREGLESVGPSGATLTCCDQGEVKKLRPAEAGRTREIP</sequence>
<evidence type="ECO:0000313" key="2">
    <source>
        <dbReference type="Proteomes" id="UP000619295"/>
    </source>
</evidence>
<protein>
    <submittedName>
        <fullName evidence="1">Uncharacterized protein</fullName>
    </submittedName>
</protein>
<evidence type="ECO:0000313" key="1">
    <source>
        <dbReference type="EMBL" id="MBD3844662.1"/>
    </source>
</evidence>
<dbReference type="Proteomes" id="UP000619295">
    <property type="component" value="Unassembled WGS sequence"/>
</dbReference>
<gene>
    <name evidence="1" type="ORF">IED13_03035</name>
</gene>
<organism evidence="1 2">
    <name type="scientific">Bosea spartocytisi</name>
    <dbReference type="NCBI Taxonomy" id="2773451"/>
    <lineage>
        <taxon>Bacteria</taxon>
        <taxon>Pseudomonadati</taxon>
        <taxon>Pseudomonadota</taxon>
        <taxon>Alphaproteobacteria</taxon>
        <taxon>Hyphomicrobiales</taxon>
        <taxon>Boseaceae</taxon>
        <taxon>Bosea</taxon>
    </lineage>
</organism>
<dbReference type="AlphaFoldDB" id="A0A927HYT6"/>
<dbReference type="EMBL" id="JACXWY010000002">
    <property type="protein sequence ID" value="MBD3844662.1"/>
    <property type="molecule type" value="Genomic_DNA"/>
</dbReference>
<proteinExistence type="predicted"/>
<name>A0A927HYT6_9HYPH</name>
<dbReference type="RefSeq" id="WP_191123343.1">
    <property type="nucleotide sequence ID" value="NZ_JACXWY010000002.1"/>
</dbReference>
<reference evidence="1" key="1">
    <citation type="submission" date="2020-09" db="EMBL/GenBank/DDBJ databases">
        <title>Bosea spartocytisi sp. nov. a root nodule endophyte of Spartocytisus supranubius in the high mountain ecosystem fo the Teide National Park (Canary Islands, Spain).</title>
        <authorList>
            <person name="Pulido-Suarez L."/>
            <person name="Peix A."/>
            <person name="Igual J.M."/>
            <person name="Socas-Perez N."/>
            <person name="Velazquez E."/>
            <person name="Flores-Felix J.D."/>
            <person name="Leon-Barrios M."/>
        </authorList>
    </citation>
    <scope>NUCLEOTIDE SEQUENCE</scope>
    <source>
        <strain evidence="1">SSUT16</strain>
    </source>
</reference>